<dbReference type="PROSITE" id="PS51257">
    <property type="entry name" value="PROKAR_LIPOPROTEIN"/>
    <property type="match status" value="1"/>
</dbReference>
<sequence length="143" mass="14448">MNRRLTALTVTAVALFALTGCTAGNADGGDAAPSNQSVEDACTQVDDVMTEATAGLQEIDPSDPATAAEALRTIADGMGDAATEVTNEEVSGILPDLQTAFSSAAESMEAVAAGDTERATELNTALTDVQGSIESYTELCGAN</sequence>
<dbReference type="RefSeq" id="WP_210006001.1">
    <property type="nucleotide sequence ID" value="NZ_BSEO01000001.1"/>
</dbReference>
<organism evidence="2 3">
    <name type="scientific">Microbacterium imperiale</name>
    <dbReference type="NCBI Taxonomy" id="33884"/>
    <lineage>
        <taxon>Bacteria</taxon>
        <taxon>Bacillati</taxon>
        <taxon>Actinomycetota</taxon>
        <taxon>Actinomycetes</taxon>
        <taxon>Micrococcales</taxon>
        <taxon>Microbacteriaceae</taxon>
        <taxon>Microbacterium</taxon>
    </lineage>
</organism>
<evidence type="ECO:0000313" key="3">
    <source>
        <dbReference type="Proteomes" id="UP001142317"/>
    </source>
</evidence>
<dbReference type="Proteomes" id="UP001142317">
    <property type="component" value="Unassembled WGS sequence"/>
</dbReference>
<protein>
    <submittedName>
        <fullName evidence="2">Uncharacterized protein</fullName>
    </submittedName>
</protein>
<keyword evidence="3" id="KW-1185">Reference proteome</keyword>
<dbReference type="AlphaFoldDB" id="A0A9W6HDX5"/>
<evidence type="ECO:0000313" key="2">
    <source>
        <dbReference type="EMBL" id="GLJ78356.1"/>
    </source>
</evidence>
<reference evidence="2" key="1">
    <citation type="journal article" date="2014" name="Int. J. Syst. Evol. Microbiol.">
        <title>Complete genome sequence of Corynebacterium casei LMG S-19264T (=DSM 44701T), isolated from a smear-ripened cheese.</title>
        <authorList>
            <consortium name="US DOE Joint Genome Institute (JGI-PGF)"/>
            <person name="Walter F."/>
            <person name="Albersmeier A."/>
            <person name="Kalinowski J."/>
            <person name="Ruckert C."/>
        </authorList>
    </citation>
    <scope>NUCLEOTIDE SEQUENCE</scope>
    <source>
        <strain evidence="2">VKM Ac-1447</strain>
    </source>
</reference>
<reference evidence="2" key="2">
    <citation type="submission" date="2023-01" db="EMBL/GenBank/DDBJ databases">
        <authorList>
            <person name="Sun Q."/>
            <person name="Evtushenko L."/>
        </authorList>
    </citation>
    <scope>NUCLEOTIDE SEQUENCE</scope>
    <source>
        <strain evidence="2">VKM Ac-1447</strain>
    </source>
</reference>
<proteinExistence type="predicted"/>
<accession>A0A9W6HDX5</accession>
<keyword evidence="1" id="KW-0732">Signal</keyword>
<feature type="chain" id="PRO_5040945841" evidence="1">
    <location>
        <begin position="27"/>
        <end position="143"/>
    </location>
</feature>
<comment type="caution">
    <text evidence="2">The sequence shown here is derived from an EMBL/GenBank/DDBJ whole genome shotgun (WGS) entry which is preliminary data.</text>
</comment>
<dbReference type="EMBL" id="BSEO01000001">
    <property type="protein sequence ID" value="GLJ78356.1"/>
    <property type="molecule type" value="Genomic_DNA"/>
</dbReference>
<feature type="signal peptide" evidence="1">
    <location>
        <begin position="1"/>
        <end position="26"/>
    </location>
</feature>
<evidence type="ECO:0000256" key="1">
    <source>
        <dbReference type="SAM" id="SignalP"/>
    </source>
</evidence>
<name>A0A9W6HDX5_9MICO</name>
<gene>
    <name evidence="2" type="ORF">GCM10017586_00380</name>
</gene>